<feature type="transmembrane region" description="Helical" evidence="2">
    <location>
        <begin position="554"/>
        <end position="573"/>
    </location>
</feature>
<feature type="transmembrane region" description="Helical" evidence="2">
    <location>
        <begin position="493"/>
        <end position="516"/>
    </location>
</feature>
<feature type="domain" description="TRAP C4-dicarboxylate transport system permease DctM subunit" evidence="3">
    <location>
        <begin position="119"/>
        <end position="551"/>
    </location>
</feature>
<dbReference type="AlphaFoldDB" id="A0A128FDG5"/>
<organism evidence="4 5">
    <name type="scientific">Grimontia marina</name>
    <dbReference type="NCBI Taxonomy" id="646534"/>
    <lineage>
        <taxon>Bacteria</taxon>
        <taxon>Pseudomonadati</taxon>
        <taxon>Pseudomonadota</taxon>
        <taxon>Gammaproteobacteria</taxon>
        <taxon>Vibrionales</taxon>
        <taxon>Vibrionaceae</taxon>
        <taxon>Grimontia</taxon>
    </lineage>
</organism>
<comment type="subcellular location">
    <subcellularLocation>
        <location evidence="1">Cell inner membrane</location>
        <topology evidence="1">Multi-pass membrane protein</topology>
    </subcellularLocation>
</comment>
<feature type="transmembrane region" description="Helical" evidence="2">
    <location>
        <begin position="345"/>
        <end position="362"/>
    </location>
</feature>
<evidence type="ECO:0000256" key="2">
    <source>
        <dbReference type="SAM" id="Phobius"/>
    </source>
</evidence>
<feature type="transmembrane region" description="Helical" evidence="2">
    <location>
        <begin position="131"/>
        <end position="157"/>
    </location>
</feature>
<protein>
    <submittedName>
        <fullName evidence="4">Sialic acid TRAP transporter permease protein SiaT</fullName>
    </submittedName>
</protein>
<dbReference type="RefSeq" id="WP_062711855.1">
    <property type="nucleotide sequence ID" value="NZ_CAWRCI010000030.1"/>
</dbReference>
<sequence length="624" mass="65742">MTETKPQNLLLSIDKILNIVSAPLYLLMVASIIYTAGWGTWDDTIVRVGTVSLGAIILLMTRLTDMSSLSWLRCTELLFVVAVCASTYRYFWVSVELETGLYELENIDIALAIFGMLSLAYLVYKVVGTPLLVVCSLAFFYALFGDVLPSFIGHAGVELSELLTTVWYSFDGVFGRPVAVVTSTILIFIFFGVLLETLGTGDVLLKLAFRLTRRLAGGDAHAAVLASGMFGTISGSAVANVVATGVITIPMIKKRGFSAAFAGGVEAAASSGGQLMPPIMGAVAFIMADVTGIPYLSICLAALIPAIFYYASLFAFISAEAKSMGMKAIGDEHQEPLTPLEKRKALAFVVPLGLIVVLMVSGSSPAQAGFWAVISAMLLGAIIEPQRMANISTWWSLIKTGARAAASISVIVAAVGVIIAVMNSTGLGLRFSSAIQTLADGHLFLSLICMAVGCLILGMGMPTVPAYLIIVLVMGPAVSSLGVETVVAHLFVVYYAVLSAVTPPVALAAFAAAPIANANPLTLSFTSLKLAVVGFIIPFAFVYQPSLLLITEGFSVPSLLLALATTSAAVLLISSAFSSNGLKKIIYILAGLAAISPFLWVQLAGISIALITITTMRYRIPLNR</sequence>
<dbReference type="InterPro" id="IPR011853">
    <property type="entry name" value="TRAP_DctM-Dct_fused"/>
</dbReference>
<keyword evidence="2" id="KW-0812">Transmembrane</keyword>
<keyword evidence="5" id="KW-1185">Reference proteome</keyword>
<keyword evidence="2" id="KW-0472">Membrane</keyword>
<reference evidence="5" key="1">
    <citation type="submission" date="2016-02" db="EMBL/GenBank/DDBJ databases">
        <authorList>
            <person name="Rodrigo-Torres Lidia"/>
            <person name="Arahal R.David."/>
        </authorList>
    </citation>
    <scope>NUCLEOTIDE SEQUENCE [LARGE SCALE GENOMIC DNA]</scope>
    <source>
        <strain evidence="5">CECT 8713</strain>
    </source>
</reference>
<dbReference type="Pfam" id="PF06808">
    <property type="entry name" value="DctM"/>
    <property type="match status" value="1"/>
</dbReference>
<keyword evidence="1" id="KW-1003">Cell membrane</keyword>
<accession>A0A128FDG5</accession>
<evidence type="ECO:0000313" key="4">
    <source>
        <dbReference type="EMBL" id="CZF84535.1"/>
    </source>
</evidence>
<keyword evidence="1" id="KW-0813">Transport</keyword>
<feature type="transmembrane region" description="Helical" evidence="2">
    <location>
        <begin position="404"/>
        <end position="422"/>
    </location>
</feature>
<dbReference type="EMBL" id="FIZY01000030">
    <property type="protein sequence ID" value="CZF84535.1"/>
    <property type="molecule type" value="Genomic_DNA"/>
</dbReference>
<dbReference type="InterPro" id="IPR010656">
    <property type="entry name" value="DctM"/>
</dbReference>
<feature type="transmembrane region" description="Helical" evidence="2">
    <location>
        <begin position="295"/>
        <end position="317"/>
    </location>
</feature>
<feature type="transmembrane region" description="Helical" evidence="2">
    <location>
        <begin position="585"/>
        <end position="613"/>
    </location>
</feature>
<comment type="function">
    <text evidence="1">Part of the tripartite ATP-independent periplasmic (TRAP) transport system.</text>
</comment>
<dbReference type="Proteomes" id="UP000073601">
    <property type="component" value="Unassembled WGS sequence"/>
</dbReference>
<dbReference type="PANTHER" id="PTHR43849:SF2">
    <property type="entry name" value="BLL3936 PROTEIN"/>
    <property type="match status" value="1"/>
</dbReference>
<feature type="transmembrane region" description="Helical" evidence="2">
    <location>
        <begin position="466"/>
        <end position="487"/>
    </location>
</feature>
<feature type="transmembrane region" description="Helical" evidence="2">
    <location>
        <begin position="220"/>
        <end position="249"/>
    </location>
</feature>
<name>A0A128FDG5_9GAMM</name>
<feature type="transmembrane region" description="Helical" evidence="2">
    <location>
        <begin position="442"/>
        <end position="459"/>
    </location>
</feature>
<dbReference type="GO" id="GO:0022857">
    <property type="term" value="F:transmembrane transporter activity"/>
    <property type="evidence" value="ECO:0007669"/>
    <property type="project" value="UniProtKB-UniRule"/>
</dbReference>
<feature type="transmembrane region" description="Helical" evidence="2">
    <location>
        <begin position="107"/>
        <end position="124"/>
    </location>
</feature>
<proteinExistence type="predicted"/>
<evidence type="ECO:0000256" key="1">
    <source>
        <dbReference type="RuleBase" id="RU369079"/>
    </source>
</evidence>
<dbReference type="NCBIfam" id="TIGR02123">
    <property type="entry name" value="TRAP_fused"/>
    <property type="match status" value="1"/>
</dbReference>
<gene>
    <name evidence="4" type="primary">siaT_16</name>
    <name evidence="4" type="ORF">GMA8713_03140</name>
</gene>
<dbReference type="GO" id="GO:0005886">
    <property type="term" value="C:plasma membrane"/>
    <property type="evidence" value="ECO:0007669"/>
    <property type="project" value="UniProtKB-SubCell"/>
</dbReference>
<dbReference type="PANTHER" id="PTHR43849">
    <property type="entry name" value="BLL3936 PROTEIN"/>
    <property type="match status" value="1"/>
</dbReference>
<feature type="transmembrane region" description="Helical" evidence="2">
    <location>
        <begin position="368"/>
        <end position="383"/>
    </location>
</feature>
<feature type="transmembrane region" description="Helical" evidence="2">
    <location>
        <begin position="177"/>
        <end position="199"/>
    </location>
</feature>
<feature type="transmembrane region" description="Helical" evidence="2">
    <location>
        <begin position="44"/>
        <end position="64"/>
    </location>
</feature>
<evidence type="ECO:0000313" key="5">
    <source>
        <dbReference type="Proteomes" id="UP000073601"/>
    </source>
</evidence>
<feature type="transmembrane region" description="Helical" evidence="2">
    <location>
        <begin position="16"/>
        <end position="38"/>
    </location>
</feature>
<feature type="transmembrane region" description="Helical" evidence="2">
    <location>
        <begin position="528"/>
        <end position="548"/>
    </location>
</feature>
<dbReference type="OrthoDB" id="9759894at2"/>
<keyword evidence="1" id="KW-0997">Cell inner membrane</keyword>
<feature type="transmembrane region" description="Helical" evidence="2">
    <location>
        <begin position="76"/>
        <end position="95"/>
    </location>
</feature>
<evidence type="ECO:0000259" key="3">
    <source>
        <dbReference type="Pfam" id="PF06808"/>
    </source>
</evidence>
<keyword evidence="2" id="KW-1133">Transmembrane helix</keyword>